<dbReference type="AlphaFoldDB" id="A0A1F6AMW2"/>
<feature type="transmembrane region" description="Helical" evidence="1">
    <location>
        <begin position="12"/>
        <end position="35"/>
    </location>
</feature>
<reference evidence="2 3" key="1">
    <citation type="journal article" date="2016" name="Nat. Commun.">
        <title>Thousands of microbial genomes shed light on interconnected biogeochemical processes in an aquifer system.</title>
        <authorList>
            <person name="Anantharaman K."/>
            <person name="Brown C.T."/>
            <person name="Hug L.A."/>
            <person name="Sharon I."/>
            <person name="Castelle C.J."/>
            <person name="Probst A.J."/>
            <person name="Thomas B.C."/>
            <person name="Singh A."/>
            <person name="Wilkins M.J."/>
            <person name="Karaoz U."/>
            <person name="Brodie E.L."/>
            <person name="Williams K.H."/>
            <person name="Hubbard S.S."/>
            <person name="Banfield J.F."/>
        </authorList>
    </citation>
    <scope>NUCLEOTIDE SEQUENCE [LARGE SCALE GENOMIC DNA]</scope>
</reference>
<name>A0A1F6AMW2_9BACT</name>
<feature type="transmembrane region" description="Helical" evidence="1">
    <location>
        <begin position="77"/>
        <end position="99"/>
    </location>
</feature>
<gene>
    <name evidence="2" type="ORF">A2960_05805</name>
</gene>
<evidence type="ECO:0000256" key="1">
    <source>
        <dbReference type="SAM" id="Phobius"/>
    </source>
</evidence>
<proteinExistence type="predicted"/>
<keyword evidence="1" id="KW-1133">Transmembrane helix</keyword>
<comment type="caution">
    <text evidence="2">The sequence shown here is derived from an EMBL/GenBank/DDBJ whole genome shotgun (WGS) entry which is preliminary data.</text>
</comment>
<evidence type="ECO:0000313" key="2">
    <source>
        <dbReference type="EMBL" id="OGG26039.1"/>
    </source>
</evidence>
<evidence type="ECO:0000313" key="3">
    <source>
        <dbReference type="Proteomes" id="UP000176609"/>
    </source>
</evidence>
<protein>
    <submittedName>
        <fullName evidence="2">Uncharacterized protein</fullName>
    </submittedName>
</protein>
<keyword evidence="1" id="KW-0472">Membrane</keyword>
<accession>A0A1F6AMW2</accession>
<dbReference type="Proteomes" id="UP000176609">
    <property type="component" value="Unassembled WGS sequence"/>
</dbReference>
<feature type="transmembrane region" description="Helical" evidence="1">
    <location>
        <begin position="41"/>
        <end position="65"/>
    </location>
</feature>
<organism evidence="2 3">
    <name type="scientific">Candidatus Gottesmanbacteria bacterium RIFCSPLOWO2_01_FULL_39_12b</name>
    <dbReference type="NCBI Taxonomy" id="1798388"/>
    <lineage>
        <taxon>Bacteria</taxon>
        <taxon>Candidatus Gottesmaniibacteriota</taxon>
    </lineage>
</organism>
<dbReference type="EMBL" id="MFJR01000014">
    <property type="protein sequence ID" value="OGG26039.1"/>
    <property type="molecule type" value="Genomic_DNA"/>
</dbReference>
<sequence>MRLFAIGITLSITYAVGVYVFQWLIFSIVGILLRGGASLEMAGILVTLGLLQVTFVVGFALCVLINTKIMGSSKYNFTIVGFSVTVYFFIYLLDILGYIKLPRP</sequence>
<keyword evidence="1" id="KW-0812">Transmembrane</keyword>